<proteinExistence type="predicted"/>
<gene>
    <name evidence="1" type="ORF">AB2L27_18735</name>
</gene>
<accession>A0ABV4H5E2</accession>
<evidence type="ECO:0000313" key="1">
    <source>
        <dbReference type="EMBL" id="MEZ0166795.1"/>
    </source>
</evidence>
<evidence type="ECO:0000313" key="2">
    <source>
        <dbReference type="Proteomes" id="UP001565927"/>
    </source>
</evidence>
<dbReference type="InterPro" id="IPR036705">
    <property type="entry name" value="Ribosyl_crysJ1_sf"/>
</dbReference>
<dbReference type="EMBL" id="JBGFTU010000029">
    <property type="protein sequence ID" value="MEZ0166795.1"/>
    <property type="molecule type" value="Genomic_DNA"/>
</dbReference>
<name>A0ABV4H5E2_9ACTN</name>
<keyword evidence="2" id="KW-1185">Reference proteome</keyword>
<dbReference type="Gene3D" id="1.10.4080.10">
    <property type="entry name" value="ADP-ribosylation/Crystallin J1"/>
    <property type="match status" value="1"/>
</dbReference>
<reference evidence="1 2" key="1">
    <citation type="submission" date="2024-07" db="EMBL/GenBank/DDBJ databases">
        <authorList>
            <person name="Thanompreechachai J."/>
            <person name="Duangmal K."/>
        </authorList>
    </citation>
    <scope>NUCLEOTIDE SEQUENCE [LARGE SCALE GENOMIC DNA]</scope>
    <source>
        <strain evidence="1 2">LSe6-4</strain>
    </source>
</reference>
<comment type="caution">
    <text evidence="1">The sequence shown here is derived from an EMBL/GenBank/DDBJ whole genome shotgun (WGS) entry which is preliminary data.</text>
</comment>
<dbReference type="Pfam" id="PF03747">
    <property type="entry name" value="ADP_ribosyl_GH"/>
    <property type="match status" value="1"/>
</dbReference>
<dbReference type="Proteomes" id="UP001565927">
    <property type="component" value="Unassembled WGS sequence"/>
</dbReference>
<dbReference type="InterPro" id="IPR005502">
    <property type="entry name" value="Ribosyl_crysJ1"/>
</dbReference>
<dbReference type="SUPFAM" id="SSF101478">
    <property type="entry name" value="ADP-ribosylglycohydrolase"/>
    <property type="match status" value="1"/>
</dbReference>
<organism evidence="1 2">
    <name type="scientific">Kineococcus halophytocola</name>
    <dbReference type="NCBI Taxonomy" id="3234027"/>
    <lineage>
        <taxon>Bacteria</taxon>
        <taxon>Bacillati</taxon>
        <taxon>Actinomycetota</taxon>
        <taxon>Actinomycetes</taxon>
        <taxon>Kineosporiales</taxon>
        <taxon>Kineosporiaceae</taxon>
        <taxon>Kineococcus</taxon>
    </lineage>
</organism>
<sequence>MSTGVPSPARSPLRTPRVRGLLHGLAVGEALAAGPAPTGVLPHGVATQLACFTAAAGIRTSLRTSRGRAADPRSDLLDAYRRWAQVRQGARMPGPRTAWLDEVPLLDRAAGDPRDTVRALVAGGAGTRTDPVTAADGWHALVRALPLSAHVERDAPRAVTAAVDSVALTHGPRAFAPSALAVLLAAAAFRTGDPVEAVASGLREAVLLGVDFAAVAVVDDAVRAARETPASTVVLRGGAAGGGAAAALWGATYCVLSHPGHVDAALGLAGSAGHPDGVGAVTGALLGAAHGADALPQSVLTRIDLAYVIDRLARDLAVVDGLVADGATGADTGWRERYGLG</sequence>
<protein>
    <submittedName>
        <fullName evidence="1">ADP-ribosylglycohydrolase family protein</fullName>
    </submittedName>
</protein>
<dbReference type="RefSeq" id="WP_370443008.1">
    <property type="nucleotide sequence ID" value="NZ_JBGFTU010000029.1"/>
</dbReference>